<dbReference type="EMBL" id="ADAS02000002">
    <property type="protein sequence ID" value="OAV99643.1"/>
    <property type="molecule type" value="Genomic_DNA"/>
</dbReference>
<protein>
    <submittedName>
        <fullName evidence="5">RING-type domain-containing protein</fullName>
    </submittedName>
</protein>
<dbReference type="InterPro" id="IPR013083">
    <property type="entry name" value="Znf_RING/FYVE/PHD"/>
</dbReference>
<evidence type="ECO:0000313" key="6">
    <source>
        <dbReference type="Proteomes" id="UP000005240"/>
    </source>
</evidence>
<dbReference type="VEuPathDB" id="FungiDB:PTTG_11727"/>
<feature type="region of interest" description="Disordered" evidence="2">
    <location>
        <begin position="64"/>
        <end position="108"/>
    </location>
</feature>
<keyword evidence="1" id="KW-0862">Zinc</keyword>
<dbReference type="EnsemblFungi" id="PTTG_11727-t43_1">
    <property type="protein sequence ID" value="PTTG_11727-t43_1-p1"/>
    <property type="gene ID" value="PTTG_11727"/>
</dbReference>
<accession>A0A180H5E2</accession>
<dbReference type="InterPro" id="IPR001841">
    <property type="entry name" value="Znf_RING"/>
</dbReference>
<dbReference type="Pfam" id="PF13639">
    <property type="entry name" value="zf-RING_2"/>
    <property type="match status" value="1"/>
</dbReference>
<name>A0A180H5E2_PUCT1</name>
<evidence type="ECO:0000313" key="5">
    <source>
        <dbReference type="EnsemblFungi" id="PTTG_11727-t43_1-p1"/>
    </source>
</evidence>
<dbReference type="Gene3D" id="3.30.40.10">
    <property type="entry name" value="Zinc/RING finger domain, C3HC4 (zinc finger)"/>
    <property type="match status" value="1"/>
</dbReference>
<keyword evidence="6" id="KW-1185">Reference proteome</keyword>
<feature type="compositionally biased region" description="Polar residues" evidence="2">
    <location>
        <begin position="64"/>
        <end position="75"/>
    </location>
</feature>
<keyword evidence="1" id="KW-0479">Metal-binding</keyword>
<reference evidence="5" key="4">
    <citation type="submission" date="2025-05" db="UniProtKB">
        <authorList>
            <consortium name="EnsemblFungi"/>
        </authorList>
    </citation>
    <scope>IDENTIFICATION</scope>
    <source>
        <strain evidence="5">isolate 1-1 / race 1 (BBBD)</strain>
    </source>
</reference>
<reference evidence="4" key="1">
    <citation type="submission" date="2009-11" db="EMBL/GenBank/DDBJ databases">
        <authorList>
            <consortium name="The Broad Institute Genome Sequencing Platform"/>
            <person name="Ward D."/>
            <person name="Feldgarden M."/>
            <person name="Earl A."/>
            <person name="Young S.K."/>
            <person name="Zeng Q."/>
            <person name="Koehrsen M."/>
            <person name="Alvarado L."/>
            <person name="Berlin A."/>
            <person name="Bochicchio J."/>
            <person name="Borenstein D."/>
            <person name="Chapman S.B."/>
            <person name="Chen Z."/>
            <person name="Engels R."/>
            <person name="Freedman E."/>
            <person name="Gellesch M."/>
            <person name="Goldberg J."/>
            <person name="Griggs A."/>
            <person name="Gujja S."/>
            <person name="Heilman E."/>
            <person name="Heiman D."/>
            <person name="Hepburn T."/>
            <person name="Howarth C."/>
            <person name="Jen D."/>
            <person name="Larson L."/>
            <person name="Lewis B."/>
            <person name="Mehta T."/>
            <person name="Park D."/>
            <person name="Pearson M."/>
            <person name="Roberts A."/>
            <person name="Saif S."/>
            <person name="Shea T."/>
            <person name="Shenoy N."/>
            <person name="Sisk P."/>
            <person name="Stolte C."/>
            <person name="Sykes S."/>
            <person name="Thomson T."/>
            <person name="Walk T."/>
            <person name="White J."/>
            <person name="Yandava C."/>
            <person name="Izard J."/>
            <person name="Baranova O.V."/>
            <person name="Blanton J.M."/>
            <person name="Tanner A.C."/>
            <person name="Dewhirst F.E."/>
            <person name="Haas B."/>
            <person name="Nusbaum C."/>
            <person name="Birren B."/>
        </authorList>
    </citation>
    <scope>NUCLEOTIDE SEQUENCE [LARGE SCALE GENOMIC DNA]</scope>
    <source>
        <strain evidence="4">1-1 BBBD Race 1</strain>
    </source>
</reference>
<reference evidence="5 6" key="3">
    <citation type="journal article" date="2017" name="G3 (Bethesda)">
        <title>Comparative analysis highlights variable genome content of wheat rusts and divergence of the mating loci.</title>
        <authorList>
            <person name="Cuomo C.A."/>
            <person name="Bakkeren G."/>
            <person name="Khalil H.B."/>
            <person name="Panwar V."/>
            <person name="Joly D."/>
            <person name="Linning R."/>
            <person name="Sakthikumar S."/>
            <person name="Song X."/>
            <person name="Adiconis X."/>
            <person name="Fan L."/>
            <person name="Goldberg J.M."/>
            <person name="Levin J.Z."/>
            <person name="Young S."/>
            <person name="Zeng Q."/>
            <person name="Anikster Y."/>
            <person name="Bruce M."/>
            <person name="Wang M."/>
            <person name="Yin C."/>
            <person name="McCallum B."/>
            <person name="Szabo L.J."/>
            <person name="Hulbert S."/>
            <person name="Chen X."/>
            <person name="Fellers J.P."/>
        </authorList>
    </citation>
    <scope>NUCLEOTIDE SEQUENCE</scope>
    <source>
        <strain evidence="6">Isolate 1-1 / race 1 (BBBD)</strain>
        <strain evidence="5">isolate 1-1 / race 1 (BBBD)</strain>
    </source>
</reference>
<dbReference type="PROSITE" id="PS50089">
    <property type="entry name" value="ZF_RING_2"/>
    <property type="match status" value="1"/>
</dbReference>
<keyword evidence="1" id="KW-0863">Zinc-finger</keyword>
<dbReference type="SUPFAM" id="SSF57850">
    <property type="entry name" value="RING/U-box"/>
    <property type="match status" value="1"/>
</dbReference>
<evidence type="ECO:0000256" key="1">
    <source>
        <dbReference type="PROSITE-ProRule" id="PRU00175"/>
    </source>
</evidence>
<dbReference type="OrthoDB" id="551663at2759"/>
<dbReference type="GO" id="GO:0008270">
    <property type="term" value="F:zinc ion binding"/>
    <property type="evidence" value="ECO:0007669"/>
    <property type="project" value="UniProtKB-KW"/>
</dbReference>
<dbReference type="AlphaFoldDB" id="A0A180H5E2"/>
<reference evidence="4" key="2">
    <citation type="submission" date="2016-05" db="EMBL/GenBank/DDBJ databases">
        <title>Comparative analysis highlights variable genome content of wheat rusts and divergence of the mating loci.</title>
        <authorList>
            <person name="Cuomo C.A."/>
            <person name="Bakkeren G."/>
            <person name="Szabo L."/>
            <person name="Khalil H."/>
            <person name="Joly D."/>
            <person name="Goldberg J."/>
            <person name="Young S."/>
            <person name="Zeng Q."/>
            <person name="Fellers J."/>
        </authorList>
    </citation>
    <scope>NUCLEOTIDE SEQUENCE [LARGE SCALE GENOMIC DNA]</scope>
    <source>
        <strain evidence="4">1-1 BBBD Race 1</strain>
    </source>
</reference>
<gene>
    <name evidence="4" type="ORF">PTTG_11727</name>
</gene>
<proteinExistence type="predicted"/>
<evidence type="ECO:0000256" key="2">
    <source>
        <dbReference type="SAM" id="MobiDB-lite"/>
    </source>
</evidence>
<organism evidence="4">
    <name type="scientific">Puccinia triticina (isolate 1-1 / race 1 (BBBD))</name>
    <name type="common">Brown leaf rust fungus</name>
    <dbReference type="NCBI Taxonomy" id="630390"/>
    <lineage>
        <taxon>Eukaryota</taxon>
        <taxon>Fungi</taxon>
        <taxon>Dikarya</taxon>
        <taxon>Basidiomycota</taxon>
        <taxon>Pucciniomycotina</taxon>
        <taxon>Pucciniomycetes</taxon>
        <taxon>Pucciniales</taxon>
        <taxon>Pucciniaceae</taxon>
        <taxon>Puccinia</taxon>
    </lineage>
</organism>
<sequence length="170" mass="19122">MVEALLPTLFHVSDYSFKVDYSWDPPSFKQILAYPPSLFVGRCLAMDHLDQLNRVGLKEGQDFTSSQDFETASSTSDHEPQRQVAGLARPSNPRNSEENREPLILSSSHPEHNRNIIADVPDTCPICLAEWGSGEKITSREGCGHEFHKICIEEAKRIEPVCPTRACVWI</sequence>
<evidence type="ECO:0000313" key="4">
    <source>
        <dbReference type="EMBL" id="OAV99643.1"/>
    </source>
</evidence>
<dbReference type="Proteomes" id="UP000005240">
    <property type="component" value="Unassembled WGS sequence"/>
</dbReference>
<dbReference type="SMART" id="SM00184">
    <property type="entry name" value="RING"/>
    <property type="match status" value="1"/>
</dbReference>
<evidence type="ECO:0000259" key="3">
    <source>
        <dbReference type="PROSITE" id="PS50089"/>
    </source>
</evidence>
<feature type="domain" description="RING-type" evidence="3">
    <location>
        <begin position="124"/>
        <end position="163"/>
    </location>
</feature>